<dbReference type="GO" id="GO:0003756">
    <property type="term" value="F:protein disulfide isomerase activity"/>
    <property type="evidence" value="ECO:0007669"/>
    <property type="project" value="TreeGrafter"/>
</dbReference>
<dbReference type="InterPro" id="IPR013766">
    <property type="entry name" value="Thioredoxin_domain"/>
</dbReference>
<comment type="similarity">
    <text evidence="1">Belongs to the protein disulfide isomerase family.</text>
</comment>
<dbReference type="Pfam" id="PF00085">
    <property type="entry name" value="Thioredoxin"/>
    <property type="match status" value="1"/>
</dbReference>
<dbReference type="InterPro" id="IPR036249">
    <property type="entry name" value="Thioredoxin-like_sf"/>
</dbReference>
<organism evidence="4 5">
    <name type="scientific">Blepharisma stoltei</name>
    <dbReference type="NCBI Taxonomy" id="1481888"/>
    <lineage>
        <taxon>Eukaryota</taxon>
        <taxon>Sar</taxon>
        <taxon>Alveolata</taxon>
        <taxon>Ciliophora</taxon>
        <taxon>Postciliodesmatophora</taxon>
        <taxon>Heterotrichea</taxon>
        <taxon>Heterotrichida</taxon>
        <taxon>Blepharismidae</taxon>
        <taxon>Blepharisma</taxon>
    </lineage>
</organism>
<dbReference type="Gene3D" id="3.40.30.10">
    <property type="entry name" value="Glutaredoxin"/>
    <property type="match status" value="1"/>
</dbReference>
<dbReference type="GO" id="GO:0034976">
    <property type="term" value="P:response to endoplasmic reticulum stress"/>
    <property type="evidence" value="ECO:0007669"/>
    <property type="project" value="TreeGrafter"/>
</dbReference>
<evidence type="ECO:0000256" key="2">
    <source>
        <dbReference type="SAM" id="SignalP"/>
    </source>
</evidence>
<dbReference type="SUPFAM" id="SSF52833">
    <property type="entry name" value="Thioredoxin-like"/>
    <property type="match status" value="1"/>
</dbReference>
<dbReference type="AlphaFoldDB" id="A0AAU9JFK6"/>
<name>A0AAU9JFK6_9CILI</name>
<dbReference type="EMBL" id="CAJZBQ010000025">
    <property type="protein sequence ID" value="CAG9320459.1"/>
    <property type="molecule type" value="Genomic_DNA"/>
</dbReference>
<dbReference type="PROSITE" id="PS51352">
    <property type="entry name" value="THIOREDOXIN_2"/>
    <property type="match status" value="1"/>
</dbReference>
<feature type="domain" description="Thioredoxin" evidence="3">
    <location>
        <begin position="7"/>
        <end position="135"/>
    </location>
</feature>
<proteinExistence type="inferred from homology"/>
<dbReference type="GO" id="GO:0006457">
    <property type="term" value="P:protein folding"/>
    <property type="evidence" value="ECO:0007669"/>
    <property type="project" value="TreeGrafter"/>
</dbReference>
<comment type="caution">
    <text evidence="4">The sequence shown here is derived from an EMBL/GenBank/DDBJ whole genome shotgun (WGS) entry which is preliminary data.</text>
</comment>
<reference evidence="4" key="1">
    <citation type="submission" date="2021-09" db="EMBL/GenBank/DDBJ databases">
        <authorList>
            <consortium name="AG Swart"/>
            <person name="Singh M."/>
            <person name="Singh A."/>
            <person name="Seah K."/>
            <person name="Emmerich C."/>
        </authorList>
    </citation>
    <scope>NUCLEOTIDE SEQUENCE</scope>
    <source>
        <strain evidence="4">ATCC30299</strain>
    </source>
</reference>
<keyword evidence="5" id="KW-1185">Reference proteome</keyword>
<evidence type="ECO:0000259" key="3">
    <source>
        <dbReference type="PROSITE" id="PS51352"/>
    </source>
</evidence>
<dbReference type="CDD" id="cd02961">
    <property type="entry name" value="PDI_a_family"/>
    <property type="match status" value="1"/>
</dbReference>
<evidence type="ECO:0000313" key="5">
    <source>
        <dbReference type="Proteomes" id="UP001162131"/>
    </source>
</evidence>
<sequence length="142" mass="16230">MEILKMPKLMKTLTCICLMLPLVYSSDLLLLDSLTIQDAIKEHENIMIEFYAPWCIHCKAFAPHYEQAATQLKLKGENIVMATIDGTSVPSELAAIWDVRSYPSLLFFKGGKFIEKYIGPRVTEQIVDYLIRKSKSEDKNDL</sequence>
<evidence type="ECO:0000313" key="4">
    <source>
        <dbReference type="EMBL" id="CAG9320459.1"/>
    </source>
</evidence>
<gene>
    <name evidence="4" type="ORF">BSTOLATCC_MIC26374</name>
</gene>
<accession>A0AAU9JFK6</accession>
<dbReference type="Proteomes" id="UP001162131">
    <property type="component" value="Unassembled WGS sequence"/>
</dbReference>
<feature type="chain" id="PRO_5043661647" description="Thioredoxin domain-containing protein" evidence="2">
    <location>
        <begin position="26"/>
        <end position="142"/>
    </location>
</feature>
<feature type="signal peptide" evidence="2">
    <location>
        <begin position="1"/>
        <end position="25"/>
    </location>
</feature>
<dbReference type="PANTHER" id="PTHR18929">
    <property type="entry name" value="PROTEIN DISULFIDE ISOMERASE"/>
    <property type="match status" value="1"/>
</dbReference>
<keyword evidence="2" id="KW-0732">Signal</keyword>
<protein>
    <recommendedName>
        <fullName evidence="3">Thioredoxin domain-containing protein</fullName>
    </recommendedName>
</protein>
<dbReference type="GO" id="GO:0005783">
    <property type="term" value="C:endoplasmic reticulum"/>
    <property type="evidence" value="ECO:0007669"/>
    <property type="project" value="TreeGrafter"/>
</dbReference>
<dbReference type="PRINTS" id="PR00421">
    <property type="entry name" value="THIOREDOXIN"/>
</dbReference>
<evidence type="ECO:0000256" key="1">
    <source>
        <dbReference type="ARBA" id="ARBA00006347"/>
    </source>
</evidence>